<dbReference type="AlphaFoldDB" id="A0AAV7TLI3"/>
<organism evidence="1 2">
    <name type="scientific">Pleurodeles waltl</name>
    <name type="common">Iberian ribbed newt</name>
    <dbReference type="NCBI Taxonomy" id="8319"/>
    <lineage>
        <taxon>Eukaryota</taxon>
        <taxon>Metazoa</taxon>
        <taxon>Chordata</taxon>
        <taxon>Craniata</taxon>
        <taxon>Vertebrata</taxon>
        <taxon>Euteleostomi</taxon>
        <taxon>Amphibia</taxon>
        <taxon>Batrachia</taxon>
        <taxon>Caudata</taxon>
        <taxon>Salamandroidea</taxon>
        <taxon>Salamandridae</taxon>
        <taxon>Pleurodelinae</taxon>
        <taxon>Pleurodeles</taxon>
    </lineage>
</organism>
<accession>A0AAV7TLI3</accession>
<protein>
    <submittedName>
        <fullName evidence="1">Uncharacterized protein</fullName>
    </submittedName>
</protein>
<reference evidence="1" key="1">
    <citation type="journal article" date="2022" name="bioRxiv">
        <title>Sequencing and chromosome-scale assembly of the giantPleurodeles waltlgenome.</title>
        <authorList>
            <person name="Brown T."/>
            <person name="Elewa A."/>
            <person name="Iarovenko S."/>
            <person name="Subramanian E."/>
            <person name="Araus A.J."/>
            <person name="Petzold A."/>
            <person name="Susuki M."/>
            <person name="Suzuki K.-i.T."/>
            <person name="Hayashi T."/>
            <person name="Toyoda A."/>
            <person name="Oliveira C."/>
            <person name="Osipova E."/>
            <person name="Leigh N.D."/>
            <person name="Simon A."/>
            <person name="Yun M.H."/>
        </authorList>
    </citation>
    <scope>NUCLEOTIDE SEQUENCE</scope>
    <source>
        <strain evidence="1">20211129_DDA</strain>
        <tissue evidence="1">Liver</tissue>
    </source>
</reference>
<gene>
    <name evidence="1" type="ORF">NDU88_002066</name>
</gene>
<dbReference type="EMBL" id="JANPWB010000006">
    <property type="protein sequence ID" value="KAJ1176799.1"/>
    <property type="molecule type" value="Genomic_DNA"/>
</dbReference>
<name>A0AAV7TLI3_PLEWA</name>
<comment type="caution">
    <text evidence="1">The sequence shown here is derived from an EMBL/GenBank/DDBJ whole genome shotgun (WGS) entry which is preliminary data.</text>
</comment>
<dbReference type="Proteomes" id="UP001066276">
    <property type="component" value="Chromosome 3_2"/>
</dbReference>
<evidence type="ECO:0000313" key="1">
    <source>
        <dbReference type="EMBL" id="KAJ1176799.1"/>
    </source>
</evidence>
<proteinExistence type="predicted"/>
<sequence length="120" mass="13793">MATARYVTENKGSVKSAVDLWETGKAVLPGQIIARRVGLRMDKEKEFRVLEDKLLQQEAKYVAAPIRDRPHRVEEVRRNYMALVWQEARAQFRATPGRLNEMGNKDGKLLAWLAKNEEGQ</sequence>
<evidence type="ECO:0000313" key="2">
    <source>
        <dbReference type="Proteomes" id="UP001066276"/>
    </source>
</evidence>
<keyword evidence="2" id="KW-1185">Reference proteome</keyword>